<keyword evidence="4" id="KW-0410">Iron transport</keyword>
<dbReference type="SUPFAM" id="SSF52540">
    <property type="entry name" value="P-loop containing nucleoside triphosphate hydrolases"/>
    <property type="match status" value="1"/>
</dbReference>
<keyword evidence="10" id="KW-1185">Reference proteome</keyword>
<dbReference type="Proteomes" id="UP001620405">
    <property type="component" value="Unassembled WGS sequence"/>
</dbReference>
<dbReference type="PANTHER" id="PTHR42771:SF2">
    <property type="entry name" value="IRON(3+)-HYDROXAMATE IMPORT ATP-BINDING PROTEIN FHUC"/>
    <property type="match status" value="1"/>
</dbReference>
<dbReference type="Pfam" id="PF13476">
    <property type="entry name" value="AAA_23"/>
    <property type="match status" value="1"/>
</dbReference>
<dbReference type="EMBL" id="JADIKG010000004">
    <property type="protein sequence ID" value="MFK2871904.1"/>
    <property type="molecule type" value="Genomic_DNA"/>
</dbReference>
<evidence type="ECO:0000256" key="7">
    <source>
        <dbReference type="ARBA" id="ARBA00023136"/>
    </source>
</evidence>
<evidence type="ECO:0000256" key="2">
    <source>
        <dbReference type="ARBA" id="ARBA00022448"/>
    </source>
</evidence>
<dbReference type="Pfam" id="PF13304">
    <property type="entry name" value="AAA_21"/>
    <property type="match status" value="1"/>
</dbReference>
<dbReference type="InterPro" id="IPR003959">
    <property type="entry name" value="ATPase_AAA_core"/>
</dbReference>
<name>A0ABW8ISG4_9GAMM</name>
<evidence type="ECO:0000259" key="8">
    <source>
        <dbReference type="SMART" id="SM00382"/>
    </source>
</evidence>
<protein>
    <submittedName>
        <fullName evidence="9">AAA family ATPase</fullName>
    </submittedName>
</protein>
<dbReference type="InterPro" id="IPR003593">
    <property type="entry name" value="AAA+_ATPase"/>
</dbReference>
<sequence length="246" mass="27794">MTSPYLKSVKLRRDKVASFDEYPFCLPVVSQLEELELHPAVTFFVGENGSGKSTLLEAIAVAWGFNPEGGTKNFRFQTRASHSLLNEYLRLVKPPNRARDGFFLRAESMFNVASEIEHLDDEPGGPPIIDSYGGRSLHEQSHGESILAVMMHRFNGNGLYILDEPEAALSPSRQLAMLRRLHDLVGQQSQFLIATHSPMLMAYPNAWIYQITAQGIELVKLEDTEHYLVARRFLNDPHQQVSKLLE</sequence>
<gene>
    <name evidence="9" type="ORF">ISP13_00030</name>
</gene>
<dbReference type="InterPro" id="IPR038729">
    <property type="entry name" value="Rad50/SbcC_AAA"/>
</dbReference>
<organism evidence="9 10">
    <name type="scientific">Dyella lipolytica</name>
    <dbReference type="NCBI Taxonomy" id="1867835"/>
    <lineage>
        <taxon>Bacteria</taxon>
        <taxon>Pseudomonadati</taxon>
        <taxon>Pseudomonadota</taxon>
        <taxon>Gammaproteobacteria</taxon>
        <taxon>Lysobacterales</taxon>
        <taxon>Rhodanobacteraceae</taxon>
        <taxon>Dyella</taxon>
    </lineage>
</organism>
<reference evidence="9 10" key="1">
    <citation type="submission" date="2020-10" db="EMBL/GenBank/DDBJ databases">
        <title>Phylogeny of dyella-like bacteria.</title>
        <authorList>
            <person name="Fu J."/>
        </authorList>
    </citation>
    <scope>NUCLEOTIDE SEQUENCE [LARGE SCALE GENOMIC DNA]</scope>
    <source>
        <strain evidence="9 10">DHOB07</strain>
    </source>
</reference>
<dbReference type="InterPro" id="IPR027417">
    <property type="entry name" value="P-loop_NTPase"/>
</dbReference>
<proteinExistence type="predicted"/>
<dbReference type="PANTHER" id="PTHR42771">
    <property type="entry name" value="IRON(3+)-HYDROXAMATE IMPORT ATP-BINDING PROTEIN FHUC"/>
    <property type="match status" value="1"/>
</dbReference>
<evidence type="ECO:0000256" key="6">
    <source>
        <dbReference type="ARBA" id="ARBA00023065"/>
    </source>
</evidence>
<keyword evidence="3" id="KW-1003">Cell membrane</keyword>
<evidence type="ECO:0000256" key="1">
    <source>
        <dbReference type="ARBA" id="ARBA00004202"/>
    </source>
</evidence>
<accession>A0ABW8ISG4</accession>
<evidence type="ECO:0000256" key="3">
    <source>
        <dbReference type="ARBA" id="ARBA00022475"/>
    </source>
</evidence>
<dbReference type="InterPro" id="IPR051535">
    <property type="entry name" value="Siderophore_ABC-ATPase"/>
</dbReference>
<evidence type="ECO:0000256" key="4">
    <source>
        <dbReference type="ARBA" id="ARBA00022496"/>
    </source>
</evidence>
<dbReference type="Gene3D" id="3.40.50.300">
    <property type="entry name" value="P-loop containing nucleotide triphosphate hydrolases"/>
    <property type="match status" value="2"/>
</dbReference>
<dbReference type="SMART" id="SM00382">
    <property type="entry name" value="AAA"/>
    <property type="match status" value="1"/>
</dbReference>
<keyword evidence="7" id="KW-0472">Membrane</keyword>
<evidence type="ECO:0000313" key="10">
    <source>
        <dbReference type="Proteomes" id="UP001620405"/>
    </source>
</evidence>
<feature type="domain" description="AAA+ ATPase" evidence="8">
    <location>
        <begin position="38"/>
        <end position="212"/>
    </location>
</feature>
<keyword evidence="6" id="KW-0406">Ion transport</keyword>
<comment type="subcellular location">
    <subcellularLocation>
        <location evidence="1">Cell membrane</location>
        <topology evidence="1">Peripheral membrane protein</topology>
    </subcellularLocation>
</comment>
<comment type="caution">
    <text evidence="9">The sequence shown here is derived from an EMBL/GenBank/DDBJ whole genome shotgun (WGS) entry which is preliminary data.</text>
</comment>
<keyword evidence="2" id="KW-0813">Transport</keyword>
<dbReference type="RefSeq" id="WP_284400337.1">
    <property type="nucleotide sequence ID" value="NZ_BSNQ01000006.1"/>
</dbReference>
<evidence type="ECO:0000256" key="5">
    <source>
        <dbReference type="ARBA" id="ARBA00023004"/>
    </source>
</evidence>
<evidence type="ECO:0000313" key="9">
    <source>
        <dbReference type="EMBL" id="MFK2871904.1"/>
    </source>
</evidence>
<keyword evidence="5" id="KW-0408">Iron</keyword>